<evidence type="ECO:0000256" key="1">
    <source>
        <dbReference type="ARBA" id="ARBA00004613"/>
    </source>
</evidence>
<sequence>MGYKKQIWWKDDVSLRLKFPVTTNHQVEVENAQLRFFAAPMPVGPTSVKVQVNQILGARRKSFSRNELFTYQNIRRNGAKWTLPVQCDRDCENRFNLYQAAVTSLIYPDIRRVKRSSPYQNERRTDCQKGKRKRKCCRQNMKLGPLGILLINKDDPSKLLLEKWDNMIVIECACS</sequence>
<comment type="caution">
    <text evidence="4">The sequence shown here is derived from an EMBL/GenBank/DDBJ whole genome shotgun (WGS) entry which is preliminary data.</text>
</comment>
<dbReference type="PROSITE" id="PS51362">
    <property type="entry name" value="TGF_BETA_2"/>
    <property type="match status" value="1"/>
</dbReference>
<proteinExistence type="predicted"/>
<reference evidence="4" key="1">
    <citation type="journal article" date="2023" name="Insect Mol. Biol.">
        <title>Genome sequencing provides insights into the evolution of gene families encoding plant cell wall-degrading enzymes in longhorned beetles.</title>
        <authorList>
            <person name="Shin N.R."/>
            <person name="Okamura Y."/>
            <person name="Kirsch R."/>
            <person name="Pauchet Y."/>
        </authorList>
    </citation>
    <scope>NUCLEOTIDE SEQUENCE</scope>
    <source>
        <strain evidence="4">MMC_N1</strain>
    </source>
</reference>
<evidence type="ECO:0000313" key="4">
    <source>
        <dbReference type="EMBL" id="KAJ8983071.1"/>
    </source>
</evidence>
<dbReference type="InterPro" id="IPR001839">
    <property type="entry name" value="TGF-b_C"/>
</dbReference>
<evidence type="ECO:0000313" key="5">
    <source>
        <dbReference type="Proteomes" id="UP001162164"/>
    </source>
</evidence>
<protein>
    <recommendedName>
        <fullName evidence="3">TGF-beta family profile domain-containing protein</fullName>
    </recommendedName>
</protein>
<organism evidence="4 5">
    <name type="scientific">Molorchus minor</name>
    <dbReference type="NCBI Taxonomy" id="1323400"/>
    <lineage>
        <taxon>Eukaryota</taxon>
        <taxon>Metazoa</taxon>
        <taxon>Ecdysozoa</taxon>
        <taxon>Arthropoda</taxon>
        <taxon>Hexapoda</taxon>
        <taxon>Insecta</taxon>
        <taxon>Pterygota</taxon>
        <taxon>Neoptera</taxon>
        <taxon>Endopterygota</taxon>
        <taxon>Coleoptera</taxon>
        <taxon>Polyphaga</taxon>
        <taxon>Cucujiformia</taxon>
        <taxon>Chrysomeloidea</taxon>
        <taxon>Cerambycidae</taxon>
        <taxon>Lamiinae</taxon>
        <taxon>Monochamini</taxon>
        <taxon>Molorchus</taxon>
    </lineage>
</organism>
<gene>
    <name evidence="4" type="ORF">NQ317_007113</name>
</gene>
<comment type="subcellular location">
    <subcellularLocation>
        <location evidence="1">Secreted</location>
    </subcellularLocation>
</comment>
<accession>A0ABQ9JXI4</accession>
<evidence type="ECO:0000259" key="3">
    <source>
        <dbReference type="PROSITE" id="PS51362"/>
    </source>
</evidence>
<keyword evidence="2" id="KW-0964">Secreted</keyword>
<keyword evidence="5" id="KW-1185">Reference proteome</keyword>
<dbReference type="EMBL" id="JAPWTJ010000095">
    <property type="protein sequence ID" value="KAJ8983071.1"/>
    <property type="molecule type" value="Genomic_DNA"/>
</dbReference>
<name>A0ABQ9JXI4_9CUCU</name>
<feature type="domain" description="TGF-beta family profile" evidence="3">
    <location>
        <begin position="120"/>
        <end position="175"/>
    </location>
</feature>
<evidence type="ECO:0000256" key="2">
    <source>
        <dbReference type="ARBA" id="ARBA00022525"/>
    </source>
</evidence>
<dbReference type="Proteomes" id="UP001162164">
    <property type="component" value="Unassembled WGS sequence"/>
</dbReference>